<gene>
    <name evidence="2" type="ORF">OCV61_13515</name>
</gene>
<evidence type="ECO:0000313" key="3">
    <source>
        <dbReference type="Proteomes" id="UP001652409"/>
    </source>
</evidence>
<evidence type="ECO:0000256" key="1">
    <source>
        <dbReference type="SAM" id="SignalP"/>
    </source>
</evidence>
<evidence type="ECO:0000313" key="2">
    <source>
        <dbReference type="EMBL" id="MCU6766417.1"/>
    </source>
</evidence>
<reference evidence="2 3" key="1">
    <citation type="journal article" date="2021" name="ISME Commun">
        <title>Automated analysis of genomic sequences facilitates high-throughput and comprehensive description of bacteria.</title>
        <authorList>
            <person name="Hitch T.C.A."/>
        </authorList>
    </citation>
    <scope>NUCLEOTIDE SEQUENCE [LARGE SCALE GENOMIC DNA]</scope>
    <source>
        <strain evidence="2 3">Sanger_23</strain>
    </source>
</reference>
<comment type="caution">
    <text evidence="2">The sequence shown here is derived from an EMBL/GenBank/DDBJ whole genome shotgun (WGS) entry which is preliminary data.</text>
</comment>
<dbReference type="SUPFAM" id="SSF69360">
    <property type="entry name" value="Cell wall binding repeat"/>
    <property type="match status" value="1"/>
</dbReference>
<proteinExistence type="predicted"/>
<dbReference type="EMBL" id="JAOQJL010000030">
    <property type="protein sequence ID" value="MCU6766417.1"/>
    <property type="molecule type" value="Genomic_DNA"/>
</dbReference>
<name>A0ABT2TW01_9FIRM</name>
<feature type="signal peptide" evidence="1">
    <location>
        <begin position="1"/>
        <end position="21"/>
    </location>
</feature>
<dbReference type="Proteomes" id="UP001652409">
    <property type="component" value="Unassembled WGS sequence"/>
</dbReference>
<keyword evidence="3" id="KW-1185">Reference proteome</keyword>
<keyword evidence="1" id="KW-0732">Signal</keyword>
<protein>
    <submittedName>
        <fullName evidence="2">Uncharacterized protein</fullName>
    </submittedName>
</protein>
<accession>A0ABT2TW01</accession>
<dbReference type="RefSeq" id="WP_158422242.1">
    <property type="nucleotide sequence ID" value="NZ_JAOQJL010000030.1"/>
</dbReference>
<feature type="chain" id="PRO_5047451066" evidence="1">
    <location>
        <begin position="22"/>
        <end position="269"/>
    </location>
</feature>
<sequence>MRKWKMALAGVLSLFMVEAPAVCSMPVYSVAAAETTVQDTDVLKGLVKENGKYYYYVDGKMQKGWQNVTTTKSNGQSVTYRYYFGANGAAYAATPKQKTLVKKIRGKYYGFNSLGRARTNTFCNVKLKKGKKTFTYRYYFGANGAAYAGKKSYGTAEIAVKKIKGKYYGFYLNGNMVKGTWVKGGKFYVFGKNGVYNASLSKKLRAAAGYEKEASTLLSLIGNPKKVQVLENTCYGDGTEMYYYYDNYFADIFKFSGTGKTIVLGVSAK</sequence>
<organism evidence="2 3">
    <name type="scientific">Blautia ammoniilytica</name>
    <dbReference type="NCBI Taxonomy" id="2981782"/>
    <lineage>
        <taxon>Bacteria</taxon>
        <taxon>Bacillati</taxon>
        <taxon>Bacillota</taxon>
        <taxon>Clostridia</taxon>
        <taxon>Lachnospirales</taxon>
        <taxon>Lachnospiraceae</taxon>
        <taxon>Blautia</taxon>
    </lineage>
</organism>
<dbReference type="Gene3D" id="2.10.270.10">
    <property type="entry name" value="Cholin Binding"/>
    <property type="match status" value="1"/>
</dbReference>